<dbReference type="EMBL" id="CP065647">
    <property type="protein sequence ID" value="QPR72367.1"/>
    <property type="molecule type" value="Genomic_DNA"/>
</dbReference>
<gene>
    <name evidence="2" type="ORF">CHCC16736_3260</name>
    <name evidence="1" type="ORF">I6G80_21595</name>
</gene>
<accession>A0A1Y0YLI3</accession>
<dbReference type="GeneID" id="76974045"/>
<evidence type="ECO:0000313" key="1">
    <source>
        <dbReference type="EMBL" id="QPR72367.1"/>
    </source>
</evidence>
<dbReference type="Proteomes" id="UP000435910">
    <property type="component" value="Unassembled WGS sequence"/>
</dbReference>
<evidence type="ECO:0008006" key="5">
    <source>
        <dbReference type="Google" id="ProtNLM"/>
    </source>
</evidence>
<evidence type="ECO:0000313" key="3">
    <source>
        <dbReference type="Proteomes" id="UP000435910"/>
    </source>
</evidence>
<dbReference type="EMBL" id="NILC01000021">
    <property type="protein sequence ID" value="TWL28658.1"/>
    <property type="molecule type" value="Genomic_DNA"/>
</dbReference>
<name>A0A1Y0YLI3_BACLI</name>
<dbReference type="InterPro" id="IPR025544">
    <property type="entry name" value="YhzD"/>
</dbReference>
<proteinExistence type="predicted"/>
<evidence type="ECO:0000313" key="4">
    <source>
        <dbReference type="Proteomes" id="UP000595038"/>
    </source>
</evidence>
<dbReference type="Pfam" id="PF14120">
    <property type="entry name" value="YhzD"/>
    <property type="match status" value="1"/>
</dbReference>
<reference evidence="2 3" key="1">
    <citation type="submission" date="2019-06" db="EMBL/GenBank/DDBJ databases">
        <title>Genome sequence analysis of &gt;100 Bacillus licheniformis strains suggests intrinsic resistance to this species.</title>
        <authorList>
            <person name="Wels M."/>
            <person name="Siezen R.J."/>
            <person name="Johansen E."/>
            <person name="Stuer-Lauridsen B."/>
            <person name="Bjerre K."/>
            <person name="Nielsen B.K.K."/>
        </authorList>
    </citation>
    <scope>NUCLEOTIDE SEQUENCE [LARGE SCALE GENOMIC DNA]</scope>
    <source>
        <strain evidence="2 3">BAC-16736</strain>
    </source>
</reference>
<protein>
    <recommendedName>
        <fullName evidence="5">YhzD-like protein</fullName>
    </recommendedName>
</protein>
<dbReference type="OMA" id="EKTHRCV"/>
<sequence>MENYYVTVFDTSGETLLNERFEAADDEEAKEKGRGMLKEKQFLEHTHRVVHSSGKIIVFRS</sequence>
<dbReference type="AlphaFoldDB" id="A0A1Y0YLI3"/>
<organism evidence="2 3">
    <name type="scientific">Bacillus licheniformis</name>
    <dbReference type="NCBI Taxonomy" id="1402"/>
    <lineage>
        <taxon>Bacteria</taxon>
        <taxon>Bacillati</taxon>
        <taxon>Bacillota</taxon>
        <taxon>Bacilli</taxon>
        <taxon>Bacillales</taxon>
        <taxon>Bacillaceae</taxon>
        <taxon>Bacillus</taxon>
    </lineage>
</organism>
<dbReference type="RefSeq" id="WP_003180228.1">
    <property type="nucleotide sequence ID" value="NZ_BEXU01000023.1"/>
</dbReference>
<reference evidence="1 4" key="2">
    <citation type="submission" date="2020-12" db="EMBL/GenBank/DDBJ databases">
        <title>FDA dAtabase for Regulatory Grade micrObial Sequences (FDA-ARGOS): Supporting development and validation of Infectious Disease Dx tests.</title>
        <authorList>
            <person name="Nelson B."/>
            <person name="Plummer A."/>
            <person name="Tallon L."/>
            <person name="Sadzewicz L."/>
            <person name="Zhao X."/>
            <person name="Boylan J."/>
            <person name="Ott S."/>
            <person name="Bowen H."/>
            <person name="Vavikolanu K."/>
            <person name="Mehta A."/>
            <person name="Aluvathingal J."/>
            <person name="Nadendla S."/>
            <person name="Myers T."/>
            <person name="Yan Y."/>
            <person name="Sichtig H."/>
        </authorList>
    </citation>
    <scope>NUCLEOTIDE SEQUENCE [LARGE SCALE GENOMIC DNA]</scope>
    <source>
        <strain evidence="1 4">FDAARGOS_923</strain>
    </source>
</reference>
<dbReference type="Proteomes" id="UP000595038">
    <property type="component" value="Chromosome"/>
</dbReference>
<evidence type="ECO:0000313" key="2">
    <source>
        <dbReference type="EMBL" id="TWL28658.1"/>
    </source>
</evidence>